<name>A0A2I0UJZ3_LIMLA</name>
<organism evidence="1 2">
    <name type="scientific">Limosa lapponica baueri</name>
    <dbReference type="NCBI Taxonomy" id="1758121"/>
    <lineage>
        <taxon>Eukaryota</taxon>
        <taxon>Metazoa</taxon>
        <taxon>Chordata</taxon>
        <taxon>Craniata</taxon>
        <taxon>Vertebrata</taxon>
        <taxon>Euteleostomi</taxon>
        <taxon>Archelosauria</taxon>
        <taxon>Archosauria</taxon>
        <taxon>Dinosauria</taxon>
        <taxon>Saurischia</taxon>
        <taxon>Theropoda</taxon>
        <taxon>Coelurosauria</taxon>
        <taxon>Aves</taxon>
        <taxon>Neognathae</taxon>
        <taxon>Neoaves</taxon>
        <taxon>Charadriiformes</taxon>
        <taxon>Scolopacidae</taxon>
        <taxon>Limosa</taxon>
    </lineage>
</organism>
<dbReference type="OrthoDB" id="9400281at2759"/>
<gene>
    <name evidence="1" type="ORF">llap_3343</name>
</gene>
<reference evidence="2" key="2">
    <citation type="submission" date="2017-12" db="EMBL/GenBank/DDBJ databases">
        <title>Genome sequence of the Bar-tailed Godwit (Limosa lapponica baueri).</title>
        <authorList>
            <person name="Lima N.C.B."/>
            <person name="Parody-Merino A.M."/>
            <person name="Battley P.F."/>
            <person name="Fidler A.E."/>
            <person name="Prosdocimi F."/>
        </authorList>
    </citation>
    <scope>NUCLEOTIDE SEQUENCE [LARGE SCALE GENOMIC DNA]</scope>
</reference>
<keyword evidence="2" id="KW-1185">Reference proteome</keyword>
<dbReference type="EMBL" id="KZ505714">
    <property type="protein sequence ID" value="PKU46365.1"/>
    <property type="molecule type" value="Genomic_DNA"/>
</dbReference>
<evidence type="ECO:0000313" key="2">
    <source>
        <dbReference type="Proteomes" id="UP000233556"/>
    </source>
</evidence>
<reference evidence="2" key="1">
    <citation type="submission" date="2017-11" db="EMBL/GenBank/DDBJ databases">
        <authorList>
            <person name="Lima N.C."/>
            <person name="Parody-Merino A.M."/>
            <person name="Battley P.F."/>
            <person name="Fidler A.E."/>
            <person name="Prosdocimi F."/>
        </authorList>
    </citation>
    <scope>NUCLEOTIDE SEQUENCE [LARGE SCALE GENOMIC DNA]</scope>
</reference>
<proteinExistence type="predicted"/>
<accession>A0A2I0UJZ3</accession>
<dbReference type="Proteomes" id="UP000233556">
    <property type="component" value="Unassembled WGS sequence"/>
</dbReference>
<evidence type="ECO:0000313" key="1">
    <source>
        <dbReference type="EMBL" id="PKU46365.1"/>
    </source>
</evidence>
<sequence length="213" mass="23048">MGDPNLTHPICLMLSVKAEGPKGSELFLQWIASKEDAVCSSALDPNPSIHIPDRNPVPVCCRVQSGTFPVPAGQDAVGLLGHLGTLLAHIQVAVDQHPQILFHQASLQPLFPKPVALHGVLVTQVQDPALGRVEPHTIGLGPSVQSVQIPLQSHPTLKQIRTPAQLGVIFKLTCDGTYDDLFRNLLQHRDQTNRPVVPQLLLPAILVDGHLIR</sequence>
<protein>
    <submittedName>
        <fullName evidence="1">Integral membrane protein dgcr2 idd</fullName>
    </submittedName>
</protein>
<dbReference type="AlphaFoldDB" id="A0A2I0UJZ3"/>